<dbReference type="InterPro" id="IPR002569">
    <property type="entry name" value="Met_Sox_Rdtase_MsrA_dom"/>
</dbReference>
<dbReference type="PANTHER" id="PTHR43774">
    <property type="entry name" value="PEPTIDE METHIONINE SULFOXIDE REDUCTASE"/>
    <property type="match status" value="1"/>
</dbReference>
<dbReference type="EC" id="1.8.4.11" evidence="4"/>
<evidence type="ECO:0000256" key="1">
    <source>
        <dbReference type="ARBA" id="ARBA00023002"/>
    </source>
</evidence>
<dbReference type="STRING" id="280093.SAMN05443373_101140"/>
<comment type="function">
    <text evidence="4">Has an important function as a repair enzyme for proteins that have been inactivated by oxidation. Catalyzes the reversible oxidation-reduction of methionine sulfoxide in proteins to methionine.</text>
</comment>
<evidence type="ECO:0000313" key="9">
    <source>
        <dbReference type="Proteomes" id="UP000237771"/>
    </source>
</evidence>
<dbReference type="SUPFAM" id="SSF55068">
    <property type="entry name" value="Peptide methionine sulfoxide reductase"/>
    <property type="match status" value="1"/>
</dbReference>
<dbReference type="RefSeq" id="WP_072938225.1">
    <property type="nucleotide sequence ID" value="NZ_FQWO01000001.1"/>
</dbReference>
<dbReference type="EMBL" id="FQWO01000001">
    <property type="protein sequence ID" value="SHG24846.1"/>
    <property type="molecule type" value="Genomic_DNA"/>
</dbReference>
<reference evidence="7" key="1">
    <citation type="submission" date="2016-11" db="EMBL/GenBank/DDBJ databases">
        <authorList>
            <person name="Jaros S."/>
            <person name="Januszkiewicz K."/>
            <person name="Wedrychowicz H."/>
        </authorList>
    </citation>
    <scope>NUCLEOTIDE SEQUENCE [LARGE SCALE GENOMIC DNA]</scope>
    <source>
        <strain evidence="7">DSM 19729</strain>
    </source>
</reference>
<dbReference type="AlphaFoldDB" id="A0A1M5I977"/>
<sequence>MNTQEKMEIATFAGGCFWCTEAVFLELKGVESVVSGYIGGKTANPTYKEICNGDTDHAEAIQISFNPNEISFGELLEIFFATHDPTTLNRQGNDVGTQYRSEIFYHDEDQKEISESYIELLTQENTFGKPIVTRISPATLFYPAEDYHQNYYNQHQEQGYCSYIITPKIEKLKKVYKDMLKK</sequence>
<comment type="catalytic activity">
    <reaction evidence="2 4">
        <text>L-methionyl-[protein] + [thioredoxin]-disulfide + H2O = L-methionyl-(S)-S-oxide-[protein] + [thioredoxin]-dithiol</text>
        <dbReference type="Rhea" id="RHEA:14217"/>
        <dbReference type="Rhea" id="RHEA-COMP:10698"/>
        <dbReference type="Rhea" id="RHEA-COMP:10700"/>
        <dbReference type="Rhea" id="RHEA-COMP:12313"/>
        <dbReference type="Rhea" id="RHEA-COMP:12315"/>
        <dbReference type="ChEBI" id="CHEBI:15377"/>
        <dbReference type="ChEBI" id="CHEBI:16044"/>
        <dbReference type="ChEBI" id="CHEBI:29950"/>
        <dbReference type="ChEBI" id="CHEBI:44120"/>
        <dbReference type="ChEBI" id="CHEBI:50058"/>
        <dbReference type="EC" id="1.8.4.11"/>
    </reaction>
</comment>
<evidence type="ECO:0000256" key="4">
    <source>
        <dbReference type="HAMAP-Rule" id="MF_01401"/>
    </source>
</evidence>
<dbReference type="HAMAP" id="MF_01401">
    <property type="entry name" value="MsrA"/>
    <property type="match status" value="1"/>
</dbReference>
<dbReference type="Proteomes" id="UP000184384">
    <property type="component" value="Unassembled WGS sequence"/>
</dbReference>
<dbReference type="PANTHER" id="PTHR43774:SF1">
    <property type="entry name" value="PEPTIDE METHIONINE SULFOXIDE REDUCTASE MSRA 2"/>
    <property type="match status" value="1"/>
</dbReference>
<comment type="similarity">
    <text evidence="4">Belongs to the MsrA Met sulfoxide reductase family.</text>
</comment>
<evidence type="ECO:0000313" key="7">
    <source>
        <dbReference type="EMBL" id="SHG24846.1"/>
    </source>
</evidence>
<dbReference type="NCBIfam" id="TIGR00401">
    <property type="entry name" value="msrA"/>
    <property type="match status" value="1"/>
</dbReference>
<protein>
    <recommendedName>
        <fullName evidence="4">Peptide methionine sulfoxide reductase MsrA</fullName>
        <shortName evidence="4">Protein-methionine-S-oxide reductase</shortName>
        <ecNumber evidence="4">1.8.4.11</ecNumber>
    </recommendedName>
    <alternativeName>
        <fullName evidence="4">Peptide-methionine (S)-S-oxide reductase</fullName>
        <shortName evidence="4">Peptide Met(O) reductase</shortName>
    </alternativeName>
</protein>
<gene>
    <name evidence="4" type="primary">msrA</name>
    <name evidence="6" type="ORF">BC624_101140</name>
    <name evidence="7" type="ORF">SAMN05443373_101140</name>
</gene>
<reference evidence="8" key="2">
    <citation type="submission" date="2016-11" db="EMBL/GenBank/DDBJ databases">
        <authorList>
            <person name="Varghese N."/>
            <person name="Submissions S."/>
        </authorList>
    </citation>
    <scope>NUCLEOTIDE SEQUENCE [LARGE SCALE GENOMIC DNA]</scope>
    <source>
        <strain evidence="8">DSM 19729</strain>
    </source>
</reference>
<reference evidence="6 9" key="3">
    <citation type="submission" date="2018-03" db="EMBL/GenBank/DDBJ databases">
        <title>Genomic Encyclopedia of Archaeal and Bacterial Type Strains, Phase II (KMG-II): from individual species to whole genera.</title>
        <authorList>
            <person name="Goeker M."/>
        </authorList>
    </citation>
    <scope>NUCLEOTIDE SEQUENCE [LARGE SCALE GENOMIC DNA]</scope>
    <source>
        <strain evidence="6 9">DSM 17797</strain>
    </source>
</reference>
<proteinExistence type="inferred from homology"/>
<keyword evidence="1 4" id="KW-0560">Oxidoreductase</keyword>
<feature type="active site" evidence="4">
    <location>
        <position position="16"/>
    </location>
</feature>
<comment type="catalytic activity">
    <reaction evidence="3 4">
        <text>[thioredoxin]-disulfide + L-methionine + H2O = L-methionine (S)-S-oxide + [thioredoxin]-dithiol</text>
        <dbReference type="Rhea" id="RHEA:19993"/>
        <dbReference type="Rhea" id="RHEA-COMP:10698"/>
        <dbReference type="Rhea" id="RHEA-COMP:10700"/>
        <dbReference type="ChEBI" id="CHEBI:15377"/>
        <dbReference type="ChEBI" id="CHEBI:29950"/>
        <dbReference type="ChEBI" id="CHEBI:50058"/>
        <dbReference type="ChEBI" id="CHEBI:57844"/>
        <dbReference type="ChEBI" id="CHEBI:58772"/>
        <dbReference type="EC" id="1.8.4.11"/>
    </reaction>
</comment>
<dbReference type="Proteomes" id="UP000237771">
    <property type="component" value="Unassembled WGS sequence"/>
</dbReference>
<name>A0A1M5I977_9FLAO</name>
<evidence type="ECO:0000313" key="8">
    <source>
        <dbReference type="Proteomes" id="UP000184384"/>
    </source>
</evidence>
<evidence type="ECO:0000256" key="2">
    <source>
        <dbReference type="ARBA" id="ARBA00047806"/>
    </source>
</evidence>
<dbReference type="OrthoDB" id="4174719at2"/>
<accession>A0A1M5I977</accession>
<evidence type="ECO:0000259" key="5">
    <source>
        <dbReference type="Pfam" id="PF01625"/>
    </source>
</evidence>
<dbReference type="EMBL" id="PVUB01000001">
    <property type="protein sequence ID" value="PRZ27859.1"/>
    <property type="molecule type" value="Genomic_DNA"/>
</dbReference>
<keyword evidence="9" id="KW-1185">Reference proteome</keyword>
<dbReference type="Gene3D" id="3.30.1060.10">
    <property type="entry name" value="Peptide methionine sulphoxide reductase MsrA"/>
    <property type="match status" value="1"/>
</dbReference>
<evidence type="ECO:0000313" key="6">
    <source>
        <dbReference type="EMBL" id="PRZ27859.1"/>
    </source>
</evidence>
<dbReference type="GO" id="GO:0008113">
    <property type="term" value="F:peptide-methionine (S)-S-oxide reductase activity"/>
    <property type="evidence" value="ECO:0007669"/>
    <property type="project" value="UniProtKB-UniRule"/>
</dbReference>
<dbReference type="Pfam" id="PF01625">
    <property type="entry name" value="PMSR"/>
    <property type="match status" value="1"/>
</dbReference>
<feature type="domain" description="Peptide methionine sulphoxide reductase MsrA" evidence="5">
    <location>
        <begin position="10"/>
        <end position="161"/>
    </location>
</feature>
<organism evidence="7 8">
    <name type="scientific">Flavobacterium granuli</name>
    <dbReference type="NCBI Taxonomy" id="280093"/>
    <lineage>
        <taxon>Bacteria</taxon>
        <taxon>Pseudomonadati</taxon>
        <taxon>Bacteroidota</taxon>
        <taxon>Flavobacteriia</taxon>
        <taxon>Flavobacteriales</taxon>
        <taxon>Flavobacteriaceae</taxon>
        <taxon>Flavobacterium</taxon>
    </lineage>
</organism>
<dbReference type="InterPro" id="IPR036509">
    <property type="entry name" value="Met_Sox_Rdtase_MsrA_sf"/>
</dbReference>
<evidence type="ECO:0000256" key="3">
    <source>
        <dbReference type="ARBA" id="ARBA00048782"/>
    </source>
</evidence>